<dbReference type="EMBL" id="JAUFQU010000005">
    <property type="protein sequence ID" value="MDN3708899.1"/>
    <property type="molecule type" value="Genomic_DNA"/>
</dbReference>
<protein>
    <submittedName>
        <fullName evidence="2">DUF4269 domain-containing protein</fullName>
    </submittedName>
</protein>
<dbReference type="EMBL" id="JAUFQU010000001">
    <property type="protein sequence ID" value="MDN3707529.1"/>
    <property type="molecule type" value="Genomic_DNA"/>
</dbReference>
<comment type="caution">
    <text evidence="2">The sequence shown here is derived from an EMBL/GenBank/DDBJ whole genome shotgun (WGS) entry which is preliminary data.</text>
</comment>
<evidence type="ECO:0000313" key="2">
    <source>
        <dbReference type="EMBL" id="MDN3708899.1"/>
    </source>
</evidence>
<gene>
    <name evidence="1" type="ORF">QW060_10335</name>
    <name evidence="2" type="ORF">QW060_17595</name>
</gene>
<proteinExistence type="predicted"/>
<name>A0ABT8CXH2_9FLAO</name>
<evidence type="ECO:0000313" key="3">
    <source>
        <dbReference type="Proteomes" id="UP001242368"/>
    </source>
</evidence>
<evidence type="ECO:0000313" key="1">
    <source>
        <dbReference type="EMBL" id="MDN3707529.1"/>
    </source>
</evidence>
<reference evidence="3" key="2">
    <citation type="journal article" date="2019" name="Int. J. Syst. Evol. Microbiol.">
        <title>The Global Catalogue of Microorganisms (GCM) 10K type strain sequencing project: providing services to taxonomists for standard genome sequencing and annotation.</title>
        <authorList>
            <consortium name="The Broad Institute Genomics Platform"/>
            <consortium name="The Broad Institute Genome Sequencing Center for Infectious Disease"/>
            <person name="Wu L."/>
            <person name="Ma J."/>
        </authorList>
    </citation>
    <scope>NUCLEOTIDE SEQUENCE [LARGE SCALE GENOMIC DNA]</scope>
    <source>
        <strain evidence="3">CECT 7184</strain>
    </source>
</reference>
<dbReference type="InterPro" id="IPR025365">
    <property type="entry name" value="DUF4269"/>
</dbReference>
<reference evidence="2" key="3">
    <citation type="submission" date="2023-06" db="EMBL/GenBank/DDBJ databases">
        <authorList>
            <person name="Lucena T."/>
            <person name="Sun Q."/>
        </authorList>
    </citation>
    <scope>NUCLEOTIDE SEQUENCE</scope>
    <source>
        <strain evidence="2">CECT 7184</strain>
    </source>
</reference>
<dbReference type="Pfam" id="PF14091">
    <property type="entry name" value="DUF4269"/>
    <property type="match status" value="1"/>
</dbReference>
<accession>A0ABT8CXH2</accession>
<keyword evidence="3" id="KW-1185">Reference proteome</keyword>
<organism evidence="2 3">
    <name type="scientific">Paenimyroides ceti</name>
    <dbReference type="NCBI Taxonomy" id="395087"/>
    <lineage>
        <taxon>Bacteria</taxon>
        <taxon>Pseudomonadati</taxon>
        <taxon>Bacteroidota</taxon>
        <taxon>Flavobacteriia</taxon>
        <taxon>Flavobacteriales</taxon>
        <taxon>Flavobacteriaceae</taxon>
        <taxon>Paenimyroides</taxon>
    </lineage>
</organism>
<dbReference type="RefSeq" id="WP_290363502.1">
    <property type="nucleotide sequence ID" value="NZ_JAUFQU010000001.1"/>
</dbReference>
<reference evidence="2" key="1">
    <citation type="journal article" date="2014" name="Int. J. Syst. Evol. Microbiol.">
        <title>Complete genome of a new Firmicutes species belonging to the dominant human colonic microbiota ('Ruminococcus bicirculans') reveals two chromosomes and a selective capacity to utilize plant glucans.</title>
        <authorList>
            <consortium name="NISC Comparative Sequencing Program"/>
            <person name="Wegmann U."/>
            <person name="Louis P."/>
            <person name="Goesmann A."/>
            <person name="Henrissat B."/>
            <person name="Duncan S.H."/>
            <person name="Flint H.J."/>
        </authorList>
    </citation>
    <scope>NUCLEOTIDE SEQUENCE</scope>
    <source>
        <strain evidence="2">CECT 7184</strain>
    </source>
</reference>
<dbReference type="Proteomes" id="UP001242368">
    <property type="component" value="Unassembled WGS sequence"/>
</dbReference>
<sequence length="174" mass="20226">MNSKFCTIDYLKEGSLKQKRAYQVLTENNIMEILNAYDPILTGTIPIAVDIDSSDLDIICCFQHAAYFEEILYKNFSKYNGFTIRNRKTDIAETVICSFYTEHFEIEIFGQTIPTMKQNAYRHLLVEQRILEQKGEAFRQKVIYLKKQGYKTEPAFCLLLGLTGDPYEALLKYS</sequence>